<evidence type="ECO:0000256" key="1">
    <source>
        <dbReference type="SAM" id="Phobius"/>
    </source>
</evidence>
<evidence type="ECO:0000313" key="2">
    <source>
        <dbReference type="EMBL" id="AHW98251.1"/>
    </source>
</evidence>
<protein>
    <submittedName>
        <fullName evidence="2">GrBNV_gp59-like protein</fullName>
    </submittedName>
</protein>
<name>X5GE48_9VIRU</name>
<keyword evidence="1" id="KW-0812">Transmembrane</keyword>
<accession>X5GE48</accession>
<dbReference type="EMBL" id="KJ566533">
    <property type="protein sequence ID" value="AHW98251.1"/>
    <property type="molecule type" value="Genomic_DNA"/>
</dbReference>
<keyword evidence="1" id="KW-0472">Membrane</keyword>
<sequence>MLLHYITIMITIPQNSLKNKNRRTTINTVAEKPTFTTTSTPSNVDRDSRFKDIIRKQLGEQGLTITTNLSFIYIIVLLILLLLFSGFLNTVKVQKNKKQVSFTVVR</sequence>
<reference evidence="2" key="2">
    <citation type="submission" date="2014-03" db="EMBL/GenBank/DDBJ databases">
        <authorList>
            <person name="Cheng R."/>
            <person name="Zhang C.-X."/>
        </authorList>
    </citation>
    <scope>NUCLEOTIDE SEQUENCE</scope>
    <source>
        <strain evidence="2">Hangzhou</strain>
    </source>
</reference>
<reference evidence="2" key="1">
    <citation type="journal article" date="2014" name="J. Virol.">
        <title>Brown planthopper nudivirus DNA integrated in its host genome.</title>
        <authorList>
            <person name="Cheng R.L."/>
            <person name="Xi Y."/>
            <person name="Lou Y.H."/>
            <person name="Wang Z."/>
            <person name="Xu J.Y."/>
            <person name="Xu H.J."/>
            <person name="Zhang C.X."/>
        </authorList>
    </citation>
    <scope>NUCLEOTIDE SEQUENCE</scope>
    <source>
        <strain evidence="2">Hangzhou</strain>
    </source>
</reference>
<feature type="transmembrane region" description="Helical" evidence="1">
    <location>
        <begin position="71"/>
        <end position="91"/>
    </location>
</feature>
<keyword evidence="1" id="KW-1133">Transmembrane helix</keyword>
<proteinExistence type="predicted"/>
<organism evidence="2">
    <name type="scientific">Nilaparvata lugens endogenous nudivirus</name>
    <dbReference type="NCBI Taxonomy" id="1487700"/>
    <lineage>
        <taxon>Viruses</taxon>
        <taxon>Viruses incertae sedis</taxon>
        <taxon>Naldaviricetes</taxon>
        <taxon>Lefavirales</taxon>
        <taxon>Nudiviridae</taxon>
    </lineage>
</organism>